<evidence type="ECO:0000259" key="6">
    <source>
        <dbReference type="PROSITE" id="PS51292"/>
    </source>
</evidence>
<name>A0A9P6PLF6_9FUNG</name>
<evidence type="ECO:0000256" key="2">
    <source>
        <dbReference type="ARBA" id="ARBA00022771"/>
    </source>
</evidence>
<dbReference type="InterPro" id="IPR013083">
    <property type="entry name" value="Znf_RING/FYVE/PHD"/>
</dbReference>
<dbReference type="SUPFAM" id="SSF57850">
    <property type="entry name" value="RING/U-box"/>
    <property type="match status" value="1"/>
</dbReference>
<dbReference type="PANTHER" id="PTHR46347">
    <property type="entry name" value="RING/FYVE/PHD ZINC FINGER SUPERFAMILY PROTEIN"/>
    <property type="match status" value="1"/>
</dbReference>
<dbReference type="PANTHER" id="PTHR46347:SF1">
    <property type="entry name" value="RING_FYVE_PHD ZINC FINGER SUPERFAMILY PROTEIN"/>
    <property type="match status" value="1"/>
</dbReference>
<evidence type="ECO:0000256" key="5">
    <source>
        <dbReference type="SAM" id="Phobius"/>
    </source>
</evidence>
<sequence length="678" mass="72580">MSETNSPSPSSSAPTTTATKAVDDRDTEHDHDDYDRLVDEDWLDMDSAPQQSALTVDNDVHQVPSLSRAPGHQTQLPSSTDSLHSDAVNSVDPVAIQSTSTPANLTTSTSSSTTTAATTAPVSLTASTDDGQVLLPGSSSPSSTSSSVESEYSLLNPSLSSRKNSMSSVTGLPALTLTDSHTSIPSPATTSSSHQSRNQEYLQSDATASAAGITSPSFSDFVQVGSDHDEDFSGIESALVSAQSSNADNPSRTSSEGKGQVETNIHDVDTGLSGRQSQVDPQELHVGELHSDRSRNLPQSAIGQVSSSFDIPVAAPAVMPEAAPVAAAAQNAMPVKRTLYRTTVEDARGSSEEEHESFRSAASGIRYRGPNAPGNNHEDVRKSFFGSFASASDMPGALNLGLDAELPSTTGAASSAAATATATNDPSMEERQCRICLGGADEEDTLGRLISPCLCKGSMKYVHVECLNAWRARSPKRESHYKCDTCKYAFSFRRTSFAHYLAHPLTLFALTLIVFAVAVFAAGFAMKLILYLIMDEPTEFLYPIDIDEFDEAELEQLRKDMVIFKTPDSLRAVFRIDKTHMVFGSFFVSIVGFLQLFVTTFWMGGGGGIFRIGGFGLNGGRRRGGRGERQGEAGIGGMLLVMILVFGLFKSVYMTYQFVNRASRRVLAKAEMMVLEVQ</sequence>
<keyword evidence="2" id="KW-0863">Zinc-finger</keyword>
<feature type="compositionally biased region" description="Basic and acidic residues" evidence="4">
    <location>
        <begin position="21"/>
        <end position="35"/>
    </location>
</feature>
<dbReference type="GO" id="GO:0008270">
    <property type="term" value="F:zinc ion binding"/>
    <property type="evidence" value="ECO:0007669"/>
    <property type="project" value="UniProtKB-KW"/>
</dbReference>
<dbReference type="CDD" id="cd16495">
    <property type="entry name" value="RING_CH-C4HC3_MARCH"/>
    <property type="match status" value="1"/>
</dbReference>
<gene>
    <name evidence="7" type="ORF">BG011_001388</name>
</gene>
<feature type="region of interest" description="Disordered" evidence="4">
    <location>
        <begin position="57"/>
        <end position="208"/>
    </location>
</feature>
<evidence type="ECO:0000256" key="3">
    <source>
        <dbReference type="ARBA" id="ARBA00022833"/>
    </source>
</evidence>
<dbReference type="AlphaFoldDB" id="A0A9P6PLF6"/>
<dbReference type="SMART" id="SM00744">
    <property type="entry name" value="RINGv"/>
    <property type="match status" value="1"/>
</dbReference>
<feature type="region of interest" description="Disordered" evidence="4">
    <location>
        <begin position="1"/>
        <end position="35"/>
    </location>
</feature>
<dbReference type="Gene3D" id="3.30.40.10">
    <property type="entry name" value="Zinc/RING finger domain, C3HC4 (zinc finger)"/>
    <property type="match status" value="1"/>
</dbReference>
<dbReference type="InterPro" id="IPR011016">
    <property type="entry name" value="Znf_RING-CH"/>
</dbReference>
<feature type="compositionally biased region" description="Polar residues" evidence="4">
    <location>
        <begin position="195"/>
        <end position="208"/>
    </location>
</feature>
<dbReference type="OrthoDB" id="264354at2759"/>
<feature type="domain" description="RING-CH-type" evidence="6">
    <location>
        <begin position="425"/>
        <end position="493"/>
    </location>
</feature>
<dbReference type="InterPro" id="IPR013087">
    <property type="entry name" value="Znf_C2H2_type"/>
</dbReference>
<feature type="compositionally biased region" description="Low complexity" evidence="4">
    <location>
        <begin position="1"/>
        <end position="20"/>
    </location>
</feature>
<keyword evidence="5" id="KW-0472">Membrane</keyword>
<dbReference type="Proteomes" id="UP000726737">
    <property type="component" value="Unassembled WGS sequence"/>
</dbReference>
<keyword evidence="1" id="KW-0479">Metal-binding</keyword>
<dbReference type="PROSITE" id="PS00028">
    <property type="entry name" value="ZINC_FINGER_C2H2_1"/>
    <property type="match status" value="1"/>
</dbReference>
<feature type="compositionally biased region" description="Low complexity" evidence="4">
    <location>
        <begin position="180"/>
        <end position="194"/>
    </location>
</feature>
<feature type="compositionally biased region" description="Basic and acidic residues" evidence="4">
    <location>
        <begin position="345"/>
        <end position="358"/>
    </location>
</feature>
<protein>
    <recommendedName>
        <fullName evidence="6">RING-CH-type domain-containing protein</fullName>
    </recommendedName>
</protein>
<feature type="compositionally biased region" description="Low complexity" evidence="4">
    <location>
        <begin position="138"/>
        <end position="153"/>
    </location>
</feature>
<reference evidence="7" key="1">
    <citation type="journal article" date="2020" name="Fungal Divers.">
        <title>Resolving the Mortierellaceae phylogeny through synthesis of multi-gene phylogenetics and phylogenomics.</title>
        <authorList>
            <person name="Vandepol N."/>
            <person name="Liber J."/>
            <person name="Desiro A."/>
            <person name="Na H."/>
            <person name="Kennedy M."/>
            <person name="Barry K."/>
            <person name="Grigoriev I.V."/>
            <person name="Miller A.N."/>
            <person name="O'Donnell K."/>
            <person name="Stajich J.E."/>
            <person name="Bonito G."/>
        </authorList>
    </citation>
    <scope>NUCLEOTIDE SEQUENCE</scope>
    <source>
        <strain evidence="7">KOD948</strain>
    </source>
</reference>
<evidence type="ECO:0000313" key="8">
    <source>
        <dbReference type="Proteomes" id="UP000726737"/>
    </source>
</evidence>
<keyword evidence="8" id="KW-1185">Reference proteome</keyword>
<keyword evidence="3" id="KW-0862">Zinc</keyword>
<feature type="compositionally biased region" description="Polar residues" evidence="4">
    <location>
        <begin position="155"/>
        <end position="170"/>
    </location>
</feature>
<organism evidence="7 8">
    <name type="scientific">Mortierella polycephala</name>
    <dbReference type="NCBI Taxonomy" id="41804"/>
    <lineage>
        <taxon>Eukaryota</taxon>
        <taxon>Fungi</taxon>
        <taxon>Fungi incertae sedis</taxon>
        <taxon>Mucoromycota</taxon>
        <taxon>Mortierellomycotina</taxon>
        <taxon>Mortierellomycetes</taxon>
        <taxon>Mortierellales</taxon>
        <taxon>Mortierellaceae</taxon>
        <taxon>Mortierella</taxon>
    </lineage>
</organism>
<feature type="compositionally biased region" description="Low complexity" evidence="4">
    <location>
        <begin position="98"/>
        <end position="128"/>
    </location>
</feature>
<feature type="region of interest" description="Disordered" evidence="4">
    <location>
        <begin position="345"/>
        <end position="379"/>
    </location>
</feature>
<keyword evidence="5" id="KW-1133">Transmembrane helix</keyword>
<feature type="transmembrane region" description="Helical" evidence="5">
    <location>
        <begin position="633"/>
        <end position="656"/>
    </location>
</feature>
<accession>A0A9P6PLF6</accession>
<evidence type="ECO:0000256" key="4">
    <source>
        <dbReference type="SAM" id="MobiDB-lite"/>
    </source>
</evidence>
<evidence type="ECO:0000313" key="7">
    <source>
        <dbReference type="EMBL" id="KAG0247497.1"/>
    </source>
</evidence>
<dbReference type="Pfam" id="PF12906">
    <property type="entry name" value="RINGv"/>
    <property type="match status" value="1"/>
</dbReference>
<proteinExistence type="predicted"/>
<feature type="transmembrane region" description="Helical" evidence="5">
    <location>
        <begin position="500"/>
        <end position="524"/>
    </location>
</feature>
<keyword evidence="5" id="KW-0812">Transmembrane</keyword>
<dbReference type="PROSITE" id="PS51292">
    <property type="entry name" value="ZF_RING_CH"/>
    <property type="match status" value="1"/>
</dbReference>
<feature type="transmembrane region" description="Helical" evidence="5">
    <location>
        <begin position="581"/>
        <end position="603"/>
    </location>
</feature>
<dbReference type="EMBL" id="JAAAJA010001362">
    <property type="protein sequence ID" value="KAG0247497.1"/>
    <property type="molecule type" value="Genomic_DNA"/>
</dbReference>
<comment type="caution">
    <text evidence="7">The sequence shown here is derived from an EMBL/GenBank/DDBJ whole genome shotgun (WGS) entry which is preliminary data.</text>
</comment>
<feature type="region of interest" description="Disordered" evidence="4">
    <location>
        <begin position="241"/>
        <end position="262"/>
    </location>
</feature>
<feature type="compositionally biased region" description="Polar residues" evidence="4">
    <location>
        <begin position="72"/>
        <end position="82"/>
    </location>
</feature>
<evidence type="ECO:0000256" key="1">
    <source>
        <dbReference type="ARBA" id="ARBA00022723"/>
    </source>
</evidence>